<evidence type="ECO:0000256" key="8">
    <source>
        <dbReference type="SAM" id="Phobius"/>
    </source>
</evidence>
<dbReference type="CDD" id="cd11070">
    <property type="entry name" value="CYP56-like"/>
    <property type="match status" value="1"/>
</dbReference>
<keyword evidence="8" id="KW-0472">Membrane</keyword>
<dbReference type="EMBL" id="KZ824627">
    <property type="protein sequence ID" value="RAK80851.1"/>
    <property type="molecule type" value="Genomic_DNA"/>
</dbReference>
<dbReference type="GO" id="GO:0016705">
    <property type="term" value="F:oxidoreductase activity, acting on paired donors, with incorporation or reduction of molecular oxygen"/>
    <property type="evidence" value="ECO:0007669"/>
    <property type="project" value="InterPro"/>
</dbReference>
<keyword evidence="7" id="KW-0503">Monooxygenase</keyword>
<dbReference type="InterPro" id="IPR050121">
    <property type="entry name" value="Cytochrome_P450_monoxygenase"/>
</dbReference>
<feature type="transmembrane region" description="Helical" evidence="8">
    <location>
        <begin position="32"/>
        <end position="53"/>
    </location>
</feature>
<comment type="similarity">
    <text evidence="2 7">Belongs to the cytochrome P450 family.</text>
</comment>
<keyword evidence="8" id="KW-0812">Transmembrane</keyword>
<evidence type="ECO:0000313" key="9">
    <source>
        <dbReference type="EMBL" id="RAK80851.1"/>
    </source>
</evidence>
<dbReference type="PRINTS" id="PR00385">
    <property type="entry name" value="P450"/>
</dbReference>
<gene>
    <name evidence="9" type="ORF">BO72DRAFT_369978</name>
</gene>
<dbReference type="RefSeq" id="XP_040804861.1">
    <property type="nucleotide sequence ID" value="XM_040940939.1"/>
</dbReference>
<dbReference type="InterPro" id="IPR002401">
    <property type="entry name" value="Cyt_P450_E_grp-I"/>
</dbReference>
<evidence type="ECO:0000256" key="2">
    <source>
        <dbReference type="ARBA" id="ARBA00010617"/>
    </source>
</evidence>
<name>A0A8G1W2U4_9EURO</name>
<evidence type="ECO:0000256" key="5">
    <source>
        <dbReference type="ARBA" id="ARBA00023004"/>
    </source>
</evidence>
<evidence type="ECO:0000256" key="6">
    <source>
        <dbReference type="PIRSR" id="PIRSR602401-1"/>
    </source>
</evidence>
<dbReference type="PROSITE" id="PS00086">
    <property type="entry name" value="CYTOCHROME_P450"/>
    <property type="match status" value="1"/>
</dbReference>
<dbReference type="PANTHER" id="PTHR24305">
    <property type="entry name" value="CYTOCHROME P450"/>
    <property type="match status" value="1"/>
</dbReference>
<evidence type="ECO:0000256" key="1">
    <source>
        <dbReference type="ARBA" id="ARBA00001971"/>
    </source>
</evidence>
<evidence type="ECO:0000256" key="7">
    <source>
        <dbReference type="RuleBase" id="RU000461"/>
    </source>
</evidence>
<dbReference type="Gene3D" id="1.10.630.10">
    <property type="entry name" value="Cytochrome P450"/>
    <property type="match status" value="1"/>
</dbReference>
<dbReference type="Pfam" id="PF00067">
    <property type="entry name" value="p450"/>
    <property type="match status" value="1"/>
</dbReference>
<dbReference type="VEuPathDB" id="FungiDB:BO72DRAFT_369978"/>
<dbReference type="InterPro" id="IPR017972">
    <property type="entry name" value="Cyt_P450_CS"/>
</dbReference>
<keyword evidence="5 6" id="KW-0408">Iron</keyword>
<dbReference type="PRINTS" id="PR00463">
    <property type="entry name" value="EP450I"/>
</dbReference>
<feature type="binding site" description="axial binding residue" evidence="6">
    <location>
        <position position="491"/>
    </location>
    <ligand>
        <name>heme</name>
        <dbReference type="ChEBI" id="CHEBI:30413"/>
    </ligand>
    <ligandPart>
        <name>Fe</name>
        <dbReference type="ChEBI" id="CHEBI:18248"/>
    </ligandPart>
</feature>
<keyword evidence="4 7" id="KW-0560">Oxidoreductase</keyword>
<keyword evidence="10" id="KW-1185">Reference proteome</keyword>
<dbReference type="GeneID" id="63858272"/>
<comment type="cofactor">
    <cofactor evidence="1 6">
        <name>heme</name>
        <dbReference type="ChEBI" id="CHEBI:30413"/>
    </cofactor>
</comment>
<keyword evidence="8" id="KW-1133">Transmembrane helix</keyword>
<keyword evidence="6 7" id="KW-0349">Heme</keyword>
<evidence type="ECO:0000256" key="3">
    <source>
        <dbReference type="ARBA" id="ARBA00022723"/>
    </source>
</evidence>
<dbReference type="PANTHER" id="PTHR24305:SF166">
    <property type="entry name" value="CYTOCHROME P450 12A4, MITOCHONDRIAL-RELATED"/>
    <property type="match status" value="1"/>
</dbReference>
<organism evidence="9 10">
    <name type="scientific">Aspergillus fijiensis CBS 313.89</name>
    <dbReference type="NCBI Taxonomy" id="1448319"/>
    <lineage>
        <taxon>Eukaryota</taxon>
        <taxon>Fungi</taxon>
        <taxon>Dikarya</taxon>
        <taxon>Ascomycota</taxon>
        <taxon>Pezizomycotina</taxon>
        <taxon>Eurotiomycetes</taxon>
        <taxon>Eurotiomycetidae</taxon>
        <taxon>Eurotiales</taxon>
        <taxon>Aspergillaceae</taxon>
        <taxon>Aspergillus</taxon>
    </lineage>
</organism>
<dbReference type="SUPFAM" id="SSF48264">
    <property type="entry name" value="Cytochrome P450"/>
    <property type="match status" value="1"/>
</dbReference>
<dbReference type="GO" id="GO:0005506">
    <property type="term" value="F:iron ion binding"/>
    <property type="evidence" value="ECO:0007669"/>
    <property type="project" value="InterPro"/>
</dbReference>
<dbReference type="AlphaFoldDB" id="A0A8G1W2U4"/>
<proteinExistence type="inferred from homology"/>
<dbReference type="OrthoDB" id="1470350at2759"/>
<keyword evidence="3 6" id="KW-0479">Metal-binding</keyword>
<sequence length="561" mass="63731">MLSIWWIIVCLFAIYKALFFVRLYIQARRTRFPIVFALAPTSSAPWLILAPILRPYLQPVLPGWLYDRWDLVTHGWEFRMKRGPFDRWGNTFVLLTLDECMVWTADVNLGNVILQRRNDFEQAPIVGKILGFLGPNVFAVHQPMATNGTQPLLERWLFLISRRKRHRRMFAASLDERISRIAWSESREQAQSMLKYLSNHPGGDTLTGLRNLAINVIGQAGYTKTTPWSPGPLRDSADKEEHARTAYFKALALATDMFLVAAFIPPKLLKLSFVPAQLRLLGQRLEKVPQYIAEISEEERQAARDDSAGGSNFLRFFLQNSDTDATAGFAFTPEELSGNLYVFTVAGYETTANTMGFAVTLLAAYPEWQAWIRDELRELPVDSSAWSYDEVFPKCQRTLALMFEILRLFTPVLHSTRAVSGPQQLVSGKGTHFLAPPMNVMVSAAAIHLDTTNWGEDATDFRPSRWIDDTGKVRSPPKGTFLPWSGGPRVCPGMKMSQVEFVSTMATLFRSARCEPIPVDGITQPEELRRRLVWLTDNAITKSTMQVKDHKDVQLRWVRDV</sequence>
<dbReference type="InterPro" id="IPR001128">
    <property type="entry name" value="Cyt_P450"/>
</dbReference>
<protein>
    <submittedName>
        <fullName evidence="9">Cytochrome P450</fullName>
    </submittedName>
</protein>
<dbReference type="GO" id="GO:0020037">
    <property type="term" value="F:heme binding"/>
    <property type="evidence" value="ECO:0007669"/>
    <property type="project" value="InterPro"/>
</dbReference>
<accession>A0A8G1W2U4</accession>
<evidence type="ECO:0000256" key="4">
    <source>
        <dbReference type="ARBA" id="ARBA00023002"/>
    </source>
</evidence>
<dbReference type="Proteomes" id="UP000249789">
    <property type="component" value="Unassembled WGS sequence"/>
</dbReference>
<reference evidence="9 10" key="1">
    <citation type="submission" date="2018-02" db="EMBL/GenBank/DDBJ databases">
        <title>The genomes of Aspergillus section Nigri reveals drivers in fungal speciation.</title>
        <authorList>
            <consortium name="DOE Joint Genome Institute"/>
            <person name="Vesth T.C."/>
            <person name="Nybo J."/>
            <person name="Theobald S."/>
            <person name="Brandl J."/>
            <person name="Frisvad J.C."/>
            <person name="Nielsen K.F."/>
            <person name="Lyhne E.K."/>
            <person name="Kogle M.E."/>
            <person name="Kuo A."/>
            <person name="Riley R."/>
            <person name="Clum A."/>
            <person name="Nolan M."/>
            <person name="Lipzen A."/>
            <person name="Salamov A."/>
            <person name="Henrissat B."/>
            <person name="Wiebenga A."/>
            <person name="De vries R.P."/>
            <person name="Grigoriev I.V."/>
            <person name="Mortensen U.H."/>
            <person name="Andersen M.R."/>
            <person name="Baker S.E."/>
        </authorList>
    </citation>
    <scope>NUCLEOTIDE SEQUENCE [LARGE SCALE GENOMIC DNA]</scope>
    <source>
        <strain evidence="9 10">CBS 313.89</strain>
    </source>
</reference>
<feature type="transmembrane region" description="Helical" evidence="8">
    <location>
        <begin position="6"/>
        <end position="25"/>
    </location>
</feature>
<evidence type="ECO:0000313" key="10">
    <source>
        <dbReference type="Proteomes" id="UP000249789"/>
    </source>
</evidence>
<dbReference type="InterPro" id="IPR036396">
    <property type="entry name" value="Cyt_P450_sf"/>
</dbReference>
<dbReference type="GO" id="GO:0004497">
    <property type="term" value="F:monooxygenase activity"/>
    <property type="evidence" value="ECO:0007669"/>
    <property type="project" value="UniProtKB-KW"/>
</dbReference>